<dbReference type="GO" id="GO:0000976">
    <property type="term" value="F:transcription cis-regulatory region binding"/>
    <property type="evidence" value="ECO:0007669"/>
    <property type="project" value="TreeGrafter"/>
</dbReference>
<dbReference type="SUPFAM" id="SSF89447">
    <property type="entry name" value="AbrB/MazE/MraZ-like"/>
    <property type="match status" value="1"/>
</dbReference>
<protein>
    <recommendedName>
        <fullName evidence="1 7">Transcriptional regulator MraZ</fullName>
    </recommendedName>
</protein>
<sequence>MAADQPAVFRSTTGAGTGAVGTVGRRLRFKGEFTNKVDTKGRVSVPASFRRVLQEGDPDYTEGLNPRLVVVYGNPAAKFLECYTIAAHGELEDRIALMPSGSKNRKMMERIYSTHSQEVTLDDTGRIVLTAKLREKIGVTGEAYFASNLDKFQIWNPATYEAEERAEVEEFFEEMPEDFDPMQLLDGAGV</sequence>
<dbReference type="Proteomes" id="UP000244069">
    <property type="component" value="Unassembled WGS sequence"/>
</dbReference>
<dbReference type="AlphaFoldDB" id="A0A2T6B0Z3"/>
<dbReference type="PANTHER" id="PTHR34701:SF1">
    <property type="entry name" value="TRANSCRIPTIONAL REGULATOR MRAZ"/>
    <property type="match status" value="1"/>
</dbReference>
<dbReference type="InterPro" id="IPR038619">
    <property type="entry name" value="MraZ_sf"/>
</dbReference>
<dbReference type="HAMAP" id="MF_01008">
    <property type="entry name" value="MraZ"/>
    <property type="match status" value="1"/>
</dbReference>
<evidence type="ECO:0000256" key="2">
    <source>
        <dbReference type="ARBA" id="ARBA00022490"/>
    </source>
</evidence>
<dbReference type="InterPro" id="IPR003444">
    <property type="entry name" value="MraZ"/>
</dbReference>
<dbReference type="InterPro" id="IPR020603">
    <property type="entry name" value="MraZ_dom"/>
</dbReference>
<dbReference type="OrthoDB" id="9807753at2"/>
<keyword evidence="2 7" id="KW-0963">Cytoplasm</keyword>
<evidence type="ECO:0000313" key="9">
    <source>
        <dbReference type="EMBL" id="PTX49754.1"/>
    </source>
</evidence>
<reference evidence="9 10" key="1">
    <citation type="submission" date="2018-04" db="EMBL/GenBank/DDBJ databases">
        <title>Genomic Encyclopedia of Archaeal and Bacterial Type Strains, Phase II (KMG-II): from individual species to whole genera.</title>
        <authorList>
            <person name="Goeker M."/>
        </authorList>
    </citation>
    <scope>NUCLEOTIDE SEQUENCE [LARGE SCALE GENOMIC DNA]</scope>
    <source>
        <strain evidence="9 10">DSM 29329</strain>
    </source>
</reference>
<dbReference type="GO" id="GO:0009295">
    <property type="term" value="C:nucleoid"/>
    <property type="evidence" value="ECO:0007669"/>
    <property type="project" value="UniProtKB-SubCell"/>
</dbReference>
<dbReference type="GO" id="GO:0003700">
    <property type="term" value="F:DNA-binding transcription factor activity"/>
    <property type="evidence" value="ECO:0007669"/>
    <property type="project" value="UniProtKB-UniRule"/>
</dbReference>
<evidence type="ECO:0000313" key="10">
    <source>
        <dbReference type="Proteomes" id="UP000244069"/>
    </source>
</evidence>
<dbReference type="InterPro" id="IPR037914">
    <property type="entry name" value="SpoVT-AbrB_sf"/>
</dbReference>
<dbReference type="PROSITE" id="PS51740">
    <property type="entry name" value="SPOVT_ABRB"/>
    <property type="match status" value="2"/>
</dbReference>
<comment type="subunit">
    <text evidence="7">Forms oligomers.</text>
</comment>
<evidence type="ECO:0000256" key="4">
    <source>
        <dbReference type="ARBA" id="ARBA00023015"/>
    </source>
</evidence>
<keyword evidence="4 7" id="KW-0805">Transcription regulation</keyword>
<dbReference type="Gene3D" id="3.40.1550.20">
    <property type="entry name" value="Transcriptional regulator MraZ domain"/>
    <property type="match status" value="1"/>
</dbReference>
<evidence type="ECO:0000256" key="3">
    <source>
        <dbReference type="ARBA" id="ARBA00022737"/>
    </source>
</evidence>
<evidence type="ECO:0000256" key="5">
    <source>
        <dbReference type="ARBA" id="ARBA00023125"/>
    </source>
</evidence>
<evidence type="ECO:0000256" key="6">
    <source>
        <dbReference type="ARBA" id="ARBA00023163"/>
    </source>
</evidence>
<feature type="domain" description="SpoVT-AbrB" evidence="8">
    <location>
        <begin position="116"/>
        <end position="159"/>
    </location>
</feature>
<name>A0A2T6B0Z3_9RHOB</name>
<keyword evidence="5 7" id="KW-0238">DNA-binding</keyword>
<accession>A0A2T6B0Z3</accession>
<dbReference type="PANTHER" id="PTHR34701">
    <property type="entry name" value="TRANSCRIPTIONAL REGULATOR MRAZ"/>
    <property type="match status" value="1"/>
</dbReference>
<gene>
    <name evidence="7" type="primary">mraZ</name>
    <name evidence="9" type="ORF">C8N44_106132</name>
</gene>
<dbReference type="GO" id="GO:2000143">
    <property type="term" value="P:negative regulation of DNA-templated transcription initiation"/>
    <property type="evidence" value="ECO:0007669"/>
    <property type="project" value="TreeGrafter"/>
</dbReference>
<comment type="subcellular location">
    <subcellularLocation>
        <location evidence="7">Cytoplasm</location>
        <location evidence="7">Nucleoid</location>
    </subcellularLocation>
</comment>
<keyword evidence="6 7" id="KW-0804">Transcription</keyword>
<dbReference type="EMBL" id="QBKN01000006">
    <property type="protein sequence ID" value="PTX49754.1"/>
    <property type="molecule type" value="Genomic_DNA"/>
</dbReference>
<dbReference type="GO" id="GO:0005737">
    <property type="term" value="C:cytoplasm"/>
    <property type="evidence" value="ECO:0007669"/>
    <property type="project" value="UniProtKB-UniRule"/>
</dbReference>
<dbReference type="InterPro" id="IPR035642">
    <property type="entry name" value="MraZ_N"/>
</dbReference>
<comment type="similarity">
    <text evidence="7">Belongs to the MraZ family.</text>
</comment>
<keyword evidence="10" id="KW-1185">Reference proteome</keyword>
<dbReference type="Pfam" id="PF02381">
    <property type="entry name" value="MraZ"/>
    <property type="match status" value="1"/>
</dbReference>
<dbReference type="NCBIfam" id="NF001476">
    <property type="entry name" value="PRK00326.2-2"/>
    <property type="match status" value="1"/>
</dbReference>
<dbReference type="CDD" id="cd16321">
    <property type="entry name" value="MraZ_C"/>
    <property type="match status" value="1"/>
</dbReference>
<organism evidence="9 10">
    <name type="scientific">Allosediminivita pacifica</name>
    <dbReference type="NCBI Taxonomy" id="1267769"/>
    <lineage>
        <taxon>Bacteria</taxon>
        <taxon>Pseudomonadati</taxon>
        <taxon>Pseudomonadota</taxon>
        <taxon>Alphaproteobacteria</taxon>
        <taxon>Rhodobacterales</taxon>
        <taxon>Paracoccaceae</taxon>
        <taxon>Allosediminivita</taxon>
    </lineage>
</organism>
<proteinExistence type="inferred from homology"/>
<evidence type="ECO:0000259" key="8">
    <source>
        <dbReference type="PROSITE" id="PS51740"/>
    </source>
</evidence>
<evidence type="ECO:0000256" key="1">
    <source>
        <dbReference type="ARBA" id="ARBA00013860"/>
    </source>
</evidence>
<evidence type="ECO:0000256" key="7">
    <source>
        <dbReference type="HAMAP-Rule" id="MF_01008"/>
    </source>
</evidence>
<dbReference type="CDD" id="cd16320">
    <property type="entry name" value="MraZ_N"/>
    <property type="match status" value="1"/>
</dbReference>
<dbReference type="InterPro" id="IPR035644">
    <property type="entry name" value="MraZ_C"/>
</dbReference>
<comment type="caution">
    <text evidence="9">The sequence shown here is derived from an EMBL/GenBank/DDBJ whole genome shotgun (WGS) entry which is preliminary data.</text>
</comment>
<keyword evidence="3" id="KW-0677">Repeat</keyword>
<dbReference type="InterPro" id="IPR007159">
    <property type="entry name" value="SpoVT-AbrB_dom"/>
</dbReference>
<feature type="domain" description="SpoVT-AbrB" evidence="8">
    <location>
        <begin position="32"/>
        <end position="75"/>
    </location>
</feature>